<dbReference type="GO" id="GO:0005741">
    <property type="term" value="C:mitochondrial outer membrane"/>
    <property type="evidence" value="ECO:0007669"/>
    <property type="project" value="UniProtKB-SubCell"/>
</dbReference>
<protein>
    <recommendedName>
        <fullName evidence="11">Mitochondrial fission 1 protein</fullName>
    </recommendedName>
</protein>
<dbReference type="GO" id="GO:0000266">
    <property type="term" value="P:mitochondrial fission"/>
    <property type="evidence" value="ECO:0007669"/>
    <property type="project" value="InterPro"/>
</dbReference>
<dbReference type="InterPro" id="IPR016543">
    <property type="entry name" value="Fis1"/>
</dbReference>
<dbReference type="InterPro" id="IPR033745">
    <property type="entry name" value="Fis1_cytosol"/>
</dbReference>
<comment type="caution">
    <text evidence="9">The sequence shown here is derived from an EMBL/GenBank/DDBJ whole genome shotgun (WGS) entry which is preliminary data.</text>
</comment>
<evidence type="ECO:0000256" key="6">
    <source>
        <dbReference type="ARBA" id="ARBA00023128"/>
    </source>
</evidence>
<keyword evidence="3 8" id="KW-0812">Transmembrane</keyword>
<dbReference type="PANTHER" id="PTHR13247">
    <property type="entry name" value="TETRATRICOPEPTIDE REPEAT PROTEIN 11 TPR REPEAT PROTEIN 11"/>
    <property type="match status" value="1"/>
</dbReference>
<comment type="similarity">
    <text evidence="2">Belongs to the FIS1 family.</text>
</comment>
<dbReference type="Pfam" id="PF14853">
    <property type="entry name" value="Fis1_TPR_C"/>
    <property type="match status" value="1"/>
</dbReference>
<dbReference type="Proteomes" id="UP000077202">
    <property type="component" value="Unassembled WGS sequence"/>
</dbReference>
<keyword evidence="5 8" id="KW-1133">Transmembrane helix</keyword>
<evidence type="ECO:0000256" key="8">
    <source>
        <dbReference type="SAM" id="Phobius"/>
    </source>
</evidence>
<evidence type="ECO:0000256" key="7">
    <source>
        <dbReference type="ARBA" id="ARBA00023136"/>
    </source>
</evidence>
<keyword evidence="4" id="KW-1000">Mitochondrion outer membrane</keyword>
<evidence type="ECO:0008006" key="11">
    <source>
        <dbReference type="Google" id="ProtNLM"/>
    </source>
</evidence>
<dbReference type="InterPro" id="IPR011990">
    <property type="entry name" value="TPR-like_helical_dom_sf"/>
</dbReference>
<keyword evidence="10" id="KW-1185">Reference proteome</keyword>
<dbReference type="GO" id="GO:0000422">
    <property type="term" value="P:autophagy of mitochondrion"/>
    <property type="evidence" value="ECO:0007669"/>
    <property type="project" value="TreeGrafter"/>
</dbReference>
<evidence type="ECO:0000256" key="3">
    <source>
        <dbReference type="ARBA" id="ARBA00022692"/>
    </source>
</evidence>
<sequence length="209" mass="22869">MPGWIDAIISKFSSGDSLPWTDAQVIQIYLGILGLLGVDVDKSRGSGWAFSFSESWSSMEMLKRSWFRHYCKIEHAVLSYDQDLEREAAQEGQGKNKSESIMRLAWALVHSAQPADVQRASLGGQGGPLQKWEILYLLAVGHYRTGDLGRCRRLVDQALEIAPDFRQAVALRKMVEDKIAQEGAIGVGIAAAAVGIVASGVAALLIRKK</sequence>
<dbReference type="InterPro" id="IPR028058">
    <property type="entry name" value="Fis1_TPR_N"/>
</dbReference>
<feature type="transmembrane region" description="Helical" evidence="8">
    <location>
        <begin position="183"/>
        <end position="206"/>
    </location>
</feature>
<keyword evidence="6" id="KW-0496">Mitochondrion</keyword>
<evidence type="ECO:0000256" key="2">
    <source>
        <dbReference type="ARBA" id="ARBA00008937"/>
    </source>
</evidence>
<dbReference type="Pfam" id="PF14852">
    <property type="entry name" value="Fis1_TPR_N"/>
    <property type="match status" value="1"/>
</dbReference>
<dbReference type="EMBL" id="LVLJ01002166">
    <property type="protein sequence ID" value="OAE26534.1"/>
    <property type="molecule type" value="Genomic_DNA"/>
</dbReference>
<dbReference type="InterPro" id="IPR028061">
    <property type="entry name" value="Fis1_TPR_C"/>
</dbReference>
<proteinExistence type="inferred from homology"/>
<evidence type="ECO:0000313" key="10">
    <source>
        <dbReference type="Proteomes" id="UP000077202"/>
    </source>
</evidence>
<evidence type="ECO:0000313" key="9">
    <source>
        <dbReference type="EMBL" id="OAE26534.1"/>
    </source>
</evidence>
<evidence type="ECO:0000256" key="5">
    <source>
        <dbReference type="ARBA" id="ARBA00022989"/>
    </source>
</evidence>
<dbReference type="SUPFAM" id="SSF48452">
    <property type="entry name" value="TPR-like"/>
    <property type="match status" value="1"/>
</dbReference>
<dbReference type="CDD" id="cd12212">
    <property type="entry name" value="Fis1"/>
    <property type="match status" value="1"/>
</dbReference>
<dbReference type="PANTHER" id="PTHR13247:SF0">
    <property type="entry name" value="MITOCHONDRIAL FISSION 1 PROTEIN"/>
    <property type="match status" value="1"/>
</dbReference>
<comment type="subcellular location">
    <subcellularLocation>
        <location evidence="1">Mitochondrion outer membrane</location>
        <topology evidence="1">Single-pass membrane protein</topology>
    </subcellularLocation>
</comment>
<dbReference type="AlphaFoldDB" id="A0A176W0D6"/>
<accession>A0A176W0D6</accession>
<dbReference type="GO" id="GO:0005778">
    <property type="term" value="C:peroxisomal membrane"/>
    <property type="evidence" value="ECO:0007669"/>
    <property type="project" value="TreeGrafter"/>
</dbReference>
<dbReference type="GO" id="GO:0016559">
    <property type="term" value="P:peroxisome fission"/>
    <property type="evidence" value="ECO:0007669"/>
    <property type="project" value="TreeGrafter"/>
</dbReference>
<dbReference type="Gene3D" id="1.25.40.10">
    <property type="entry name" value="Tetratricopeptide repeat domain"/>
    <property type="match status" value="1"/>
</dbReference>
<reference evidence="9" key="1">
    <citation type="submission" date="2016-03" db="EMBL/GenBank/DDBJ databases">
        <title>Mechanisms controlling the formation of the plant cell surface in tip-growing cells are functionally conserved among land plants.</title>
        <authorList>
            <person name="Honkanen S."/>
            <person name="Jones V.A."/>
            <person name="Morieri G."/>
            <person name="Champion C."/>
            <person name="Hetherington A.J."/>
            <person name="Kelly S."/>
            <person name="Saint-Marcoux D."/>
            <person name="Proust H."/>
            <person name="Prescott H."/>
            <person name="Dolan L."/>
        </authorList>
    </citation>
    <scope>NUCLEOTIDE SEQUENCE [LARGE SCALE GENOMIC DNA]</scope>
    <source>
        <tissue evidence="9">Whole gametophyte</tissue>
    </source>
</reference>
<evidence type="ECO:0000256" key="4">
    <source>
        <dbReference type="ARBA" id="ARBA00022787"/>
    </source>
</evidence>
<gene>
    <name evidence="9" type="ORF">AXG93_1406s1260</name>
</gene>
<organism evidence="9 10">
    <name type="scientific">Marchantia polymorpha subsp. ruderalis</name>
    <dbReference type="NCBI Taxonomy" id="1480154"/>
    <lineage>
        <taxon>Eukaryota</taxon>
        <taxon>Viridiplantae</taxon>
        <taxon>Streptophyta</taxon>
        <taxon>Embryophyta</taxon>
        <taxon>Marchantiophyta</taxon>
        <taxon>Marchantiopsida</taxon>
        <taxon>Marchantiidae</taxon>
        <taxon>Marchantiales</taxon>
        <taxon>Marchantiaceae</taxon>
        <taxon>Marchantia</taxon>
    </lineage>
</organism>
<evidence type="ECO:0000256" key="1">
    <source>
        <dbReference type="ARBA" id="ARBA00004572"/>
    </source>
</evidence>
<name>A0A176W0D6_MARPO</name>
<keyword evidence="7 8" id="KW-0472">Membrane</keyword>